<keyword evidence="5 13" id="KW-0812">Transmembrane</keyword>
<dbReference type="InterPro" id="IPR027359">
    <property type="entry name" value="Volt_channel_dom_sf"/>
</dbReference>
<comment type="caution">
    <text evidence="15">The sequence shown here is derived from an EMBL/GenBank/DDBJ whole genome shotgun (WGS) entry which is preliminary data.</text>
</comment>
<evidence type="ECO:0000256" key="11">
    <source>
        <dbReference type="ARBA" id="ARBA00023303"/>
    </source>
</evidence>
<evidence type="ECO:0000313" key="16">
    <source>
        <dbReference type="Proteomes" id="UP000654075"/>
    </source>
</evidence>
<protein>
    <recommendedName>
        <fullName evidence="14">EF-hand domain-containing protein</fullName>
    </recommendedName>
</protein>
<feature type="region of interest" description="Disordered" evidence="12">
    <location>
        <begin position="826"/>
        <end position="845"/>
    </location>
</feature>
<dbReference type="Proteomes" id="UP000654075">
    <property type="component" value="Unassembled WGS sequence"/>
</dbReference>
<evidence type="ECO:0000256" key="13">
    <source>
        <dbReference type="SAM" id="Phobius"/>
    </source>
</evidence>
<evidence type="ECO:0000256" key="4">
    <source>
        <dbReference type="ARBA" id="ARBA00022448"/>
    </source>
</evidence>
<feature type="transmembrane region" description="Helical" evidence="13">
    <location>
        <begin position="199"/>
        <end position="226"/>
    </location>
</feature>
<dbReference type="GO" id="GO:0005509">
    <property type="term" value="F:calcium ion binding"/>
    <property type="evidence" value="ECO:0007669"/>
    <property type="project" value="InterPro"/>
</dbReference>
<keyword evidence="16" id="KW-1185">Reference proteome</keyword>
<evidence type="ECO:0000256" key="5">
    <source>
        <dbReference type="ARBA" id="ARBA00022692"/>
    </source>
</evidence>
<feature type="transmembrane region" description="Helical" evidence="13">
    <location>
        <begin position="570"/>
        <end position="588"/>
    </location>
</feature>
<name>A0A813E2G1_POLGL</name>
<keyword evidence="11" id="KW-0407">Ion channel</keyword>
<dbReference type="EMBL" id="CAJNNV010008368">
    <property type="protein sequence ID" value="CAE8596136.1"/>
    <property type="molecule type" value="Genomic_DNA"/>
</dbReference>
<accession>A0A813E2G1</accession>
<dbReference type="InterPro" id="IPR018247">
    <property type="entry name" value="EF_Hand_1_Ca_BS"/>
</dbReference>
<keyword evidence="6" id="KW-0677">Repeat</keyword>
<dbReference type="Gene3D" id="1.10.287.70">
    <property type="match status" value="2"/>
</dbReference>
<keyword evidence="8 13" id="KW-1133">Transmembrane helix</keyword>
<feature type="transmembrane region" description="Helical" evidence="13">
    <location>
        <begin position="750"/>
        <end position="775"/>
    </location>
</feature>
<dbReference type="GO" id="GO:0005245">
    <property type="term" value="F:voltage-gated calcium channel activity"/>
    <property type="evidence" value="ECO:0007669"/>
    <property type="project" value="InterPro"/>
</dbReference>
<evidence type="ECO:0000256" key="9">
    <source>
        <dbReference type="ARBA" id="ARBA00023065"/>
    </source>
</evidence>
<evidence type="ECO:0000256" key="10">
    <source>
        <dbReference type="ARBA" id="ARBA00023136"/>
    </source>
</evidence>
<comment type="similarity">
    <text evidence="2">Belongs to the calcium channel alpha-1 subunit (TC 1.A.1.11) family. Two pore calcium channel subfamily.</text>
</comment>
<dbReference type="PANTHER" id="PTHR46988:SF2">
    <property type="entry name" value="TWO PORE CALCIUM CHANNEL PROTEIN 1"/>
    <property type="match status" value="1"/>
</dbReference>
<keyword evidence="4" id="KW-0813">Transport</keyword>
<dbReference type="SUPFAM" id="SSF81324">
    <property type="entry name" value="Voltage-gated potassium channels"/>
    <property type="match status" value="2"/>
</dbReference>
<gene>
    <name evidence="15" type="ORF">PGLA1383_LOCUS14606</name>
</gene>
<reference evidence="15" key="1">
    <citation type="submission" date="2021-02" db="EMBL/GenBank/DDBJ databases">
        <authorList>
            <person name="Dougan E. K."/>
            <person name="Rhodes N."/>
            <person name="Thang M."/>
            <person name="Chan C."/>
        </authorList>
    </citation>
    <scope>NUCLEOTIDE SEQUENCE</scope>
</reference>
<proteinExistence type="inferred from homology"/>
<feature type="transmembrane region" description="Helical" evidence="13">
    <location>
        <begin position="336"/>
        <end position="353"/>
    </location>
</feature>
<keyword evidence="10 13" id="KW-0472">Membrane</keyword>
<feature type="transmembrane region" description="Helical" evidence="13">
    <location>
        <begin position="535"/>
        <end position="558"/>
    </location>
</feature>
<dbReference type="Gene3D" id="1.20.120.350">
    <property type="entry name" value="Voltage-gated potassium channels. Chain C"/>
    <property type="match status" value="1"/>
</dbReference>
<organism evidence="15 16">
    <name type="scientific">Polarella glacialis</name>
    <name type="common">Dinoflagellate</name>
    <dbReference type="NCBI Taxonomy" id="89957"/>
    <lineage>
        <taxon>Eukaryota</taxon>
        <taxon>Sar</taxon>
        <taxon>Alveolata</taxon>
        <taxon>Dinophyceae</taxon>
        <taxon>Suessiales</taxon>
        <taxon>Suessiaceae</taxon>
        <taxon>Polarella</taxon>
    </lineage>
</organism>
<dbReference type="InterPro" id="IPR044581">
    <property type="entry name" value="TPC1_plant"/>
</dbReference>
<comment type="subunit">
    <text evidence="3">Homodimer.</text>
</comment>
<dbReference type="InterPro" id="IPR002048">
    <property type="entry name" value="EF_hand_dom"/>
</dbReference>
<comment type="subcellular location">
    <subcellularLocation>
        <location evidence="1">Membrane</location>
        <topology evidence="1">Multi-pass membrane protein</topology>
    </subcellularLocation>
</comment>
<dbReference type="InterPro" id="IPR005821">
    <property type="entry name" value="Ion_trans_dom"/>
</dbReference>
<evidence type="ECO:0000256" key="12">
    <source>
        <dbReference type="SAM" id="MobiDB-lite"/>
    </source>
</evidence>
<keyword evidence="7" id="KW-0106">Calcium</keyword>
<dbReference type="Pfam" id="PF00520">
    <property type="entry name" value="Ion_trans"/>
    <property type="match status" value="2"/>
</dbReference>
<dbReference type="PROSITE" id="PS00018">
    <property type="entry name" value="EF_HAND_1"/>
    <property type="match status" value="1"/>
</dbReference>
<evidence type="ECO:0000256" key="2">
    <source>
        <dbReference type="ARBA" id="ARBA00009286"/>
    </source>
</evidence>
<dbReference type="PANTHER" id="PTHR46988">
    <property type="entry name" value="TWO PORE CALCIUM CHANNEL PROTEIN 1"/>
    <property type="match status" value="1"/>
</dbReference>
<dbReference type="GO" id="GO:0016020">
    <property type="term" value="C:membrane"/>
    <property type="evidence" value="ECO:0007669"/>
    <property type="project" value="UniProtKB-SubCell"/>
</dbReference>
<evidence type="ECO:0000256" key="1">
    <source>
        <dbReference type="ARBA" id="ARBA00004141"/>
    </source>
</evidence>
<feature type="compositionally biased region" description="Low complexity" evidence="12">
    <location>
        <begin position="827"/>
        <end position="837"/>
    </location>
</feature>
<evidence type="ECO:0000256" key="7">
    <source>
        <dbReference type="ARBA" id="ARBA00022837"/>
    </source>
</evidence>
<evidence type="ECO:0000259" key="14">
    <source>
        <dbReference type="PROSITE" id="PS50222"/>
    </source>
</evidence>
<feature type="transmembrane region" description="Helical" evidence="13">
    <location>
        <begin position="720"/>
        <end position="738"/>
    </location>
</feature>
<feature type="transmembrane region" description="Helical" evidence="13">
    <location>
        <begin position="368"/>
        <end position="394"/>
    </location>
</feature>
<keyword evidence="9" id="KW-0406">Ion transport</keyword>
<dbReference type="OrthoDB" id="449047at2759"/>
<evidence type="ECO:0000256" key="8">
    <source>
        <dbReference type="ARBA" id="ARBA00022989"/>
    </source>
</evidence>
<evidence type="ECO:0000313" key="15">
    <source>
        <dbReference type="EMBL" id="CAE8596136.1"/>
    </source>
</evidence>
<evidence type="ECO:0000256" key="3">
    <source>
        <dbReference type="ARBA" id="ARBA00011738"/>
    </source>
</evidence>
<sequence>MGSSSECHPTELDWSSYRFKFHEVGHSSTEWIPAWGMISPIKSFSHGGNSRAATVMPPYLYGEPRQKNKGDEKLLTPEGSVSLQGLGERAAVQLPARAMTPSGLPGCAGAASAFESRDVGQEEASAVELAVIWVRKATKGSTQWVDSCPKSQLVQYQCRKRLKPLMVFVKYGYLALALFEEPSWCLGSVSCVMEGLYSWHLPVLPFFVSNTLETLCLLVFAHRWWIRRRSMGAGGVHGLWHLSAILLVLIALPDCIVSVFNVSGIVPGSFRLCRLCRPLIFLCFTKSVRSTVDRLLLASRYFWSIIAALALCVMFFVWIGIIAFTNTDEGGSQFESWFDAIASLWILFTTANYPDVMIPAYNQSRGSFVFFFVYLVISHYLLNNILLAAVYDAYKDQMKATMQKVYQNRRTSVDKAFALLSEDLGEGEEEPYVTLEKWGNFFSAHCDSMLRGASAEVKAYNAEQGLQAFRALDADGSNALDSDEFHLVVGVMADPQVYVPRRPLPEVARTGWGKRLARLFSKGIKVRGHQIRWDALVDVVILIEVLLTFAQTVVFVSGGFRDEPLLPGQVWFRLLSGTTVFFALEVSLKMCVLGPERFWNRQPVQHRFDLCSVSCLVAIELTCLFASPPPDLLVRGLVLAHVARTVRLAQHVRPFSFLATLVVRLLPVYQQQGLLLFLVYYIFTTLGEQLFGGLIKEGDPKLKGSGFDDGMYWSLNFNDFPSGFVTLFVLMVVNNWQVVSDGFMRVTSKWAASFFVSFFVVANLVVLNILMALILDSSAEVHEELQQAVLAGAAGQGVLTFSSNQHSRREFVLQRLLLNDEERRDAAAPAGLSSPASMTGSRRMTVASVPTQIASGTDARLEPLRECTVARSPTDPDSAWSQLVSKDSDHFNGRQDERDMPHIRPGQIIRNHLHDFLLRSWDASWRHDAADGLVPAASDDGDDGAADALSRDNARPGSAFRHASDDVPASWAGAVATSRESGTHIFDACNCALASRGSIVHEPGSSKEAGHGPTQHKPELRFIAVQEGICPRMSAAFSDRVAEFCLCIASVGIATDAAPPLLAARTASGGPGGVSLHRSISARMAGSLSLHPKQANCGLLSRAATTSFQALGDMSGMMQSPSAEYKAFQMPRTPTSSSSVQALGLPLLARTFSGGFGNSPGNAVVSAGGFAEWRQATGQQSALGSTRSPACRLVTRLPTWPAEATSPIWLKPAPLAAVDATSCTQAPSVASAPLRIAPILLRLPVPARCTSSGLALMSHYVGDAQDPSTPMPRMLPPYVPRDPVMPIAGRRAQASRIPPRLQQLDDQTVMPREVYNRMLQIGDQARGRLGYAQHRLVFTGPEGMPMLRRFVMQPIVVTT</sequence>
<dbReference type="PROSITE" id="PS50222">
    <property type="entry name" value="EF_HAND_2"/>
    <property type="match status" value="1"/>
</dbReference>
<feature type="domain" description="EF-hand" evidence="14">
    <location>
        <begin position="460"/>
        <end position="495"/>
    </location>
</feature>
<feature type="transmembrane region" description="Helical" evidence="13">
    <location>
        <begin position="238"/>
        <end position="260"/>
    </location>
</feature>
<feature type="transmembrane region" description="Helical" evidence="13">
    <location>
        <begin position="674"/>
        <end position="695"/>
    </location>
</feature>
<feature type="transmembrane region" description="Helical" evidence="13">
    <location>
        <begin position="301"/>
        <end position="324"/>
    </location>
</feature>
<evidence type="ECO:0000256" key="6">
    <source>
        <dbReference type="ARBA" id="ARBA00022737"/>
    </source>
</evidence>
<feature type="region of interest" description="Disordered" evidence="12">
    <location>
        <begin position="935"/>
        <end position="964"/>
    </location>
</feature>